<dbReference type="Proteomes" id="UP000244168">
    <property type="component" value="Unassembled WGS sequence"/>
</dbReference>
<sequence length="67" mass="7810">MTNCRGSLTREILKQAQEDLMRMFRNKKEAQFCASYIKSHLIIYTSSYLSNLDFQVIYSILSLRAGL</sequence>
<comment type="caution">
    <text evidence="1">The sequence shown here is derived from an EMBL/GenBank/DDBJ whole genome shotgun (WGS) entry which is preliminary data.</text>
</comment>
<name>A0A2T5JGU9_9SPHI</name>
<reference evidence="1 2" key="1">
    <citation type="submission" date="2018-04" db="EMBL/GenBank/DDBJ databases">
        <title>Genomic Encyclopedia of Archaeal and Bacterial Type Strains, Phase II (KMG-II): from individual species to whole genera.</title>
        <authorList>
            <person name="Goeker M."/>
        </authorList>
    </citation>
    <scope>NUCLEOTIDE SEQUENCE [LARGE SCALE GENOMIC DNA]</scope>
    <source>
        <strain evidence="1 2">DSM 26809</strain>
    </source>
</reference>
<organism evidence="1 2">
    <name type="scientific">Mucilaginibacter yixingensis</name>
    <dbReference type="NCBI Taxonomy" id="1295612"/>
    <lineage>
        <taxon>Bacteria</taxon>
        <taxon>Pseudomonadati</taxon>
        <taxon>Bacteroidota</taxon>
        <taxon>Sphingobacteriia</taxon>
        <taxon>Sphingobacteriales</taxon>
        <taxon>Sphingobacteriaceae</taxon>
        <taxon>Mucilaginibacter</taxon>
    </lineage>
</organism>
<dbReference type="AlphaFoldDB" id="A0A2T5JGU9"/>
<accession>A0A2T5JGU9</accession>
<evidence type="ECO:0000313" key="2">
    <source>
        <dbReference type="Proteomes" id="UP000244168"/>
    </source>
</evidence>
<gene>
    <name evidence="1" type="ORF">C8P68_101868</name>
</gene>
<evidence type="ECO:0000313" key="1">
    <source>
        <dbReference type="EMBL" id="PTR01631.1"/>
    </source>
</evidence>
<protein>
    <submittedName>
        <fullName evidence="1">Uncharacterized protein</fullName>
    </submittedName>
</protein>
<dbReference type="EMBL" id="QAOQ01000001">
    <property type="protein sequence ID" value="PTR01631.1"/>
    <property type="molecule type" value="Genomic_DNA"/>
</dbReference>
<proteinExistence type="predicted"/>
<keyword evidence="2" id="KW-1185">Reference proteome</keyword>